<dbReference type="InterPro" id="IPR036969">
    <property type="entry name" value="Citrate_synthase_sf"/>
</dbReference>
<dbReference type="RefSeq" id="WP_233390164.1">
    <property type="nucleotide sequence ID" value="NZ_JAJTWT010000002.1"/>
</dbReference>
<evidence type="ECO:0000313" key="2">
    <source>
        <dbReference type="Proteomes" id="UP001201463"/>
    </source>
</evidence>
<accession>A0ABS8XCK8</accession>
<gene>
    <name evidence="1" type="ORF">LXT12_05270</name>
</gene>
<keyword evidence="2" id="KW-1185">Reference proteome</keyword>
<dbReference type="EMBL" id="JAJTWT010000002">
    <property type="protein sequence ID" value="MCE4536658.1"/>
    <property type="molecule type" value="Genomic_DNA"/>
</dbReference>
<evidence type="ECO:0000313" key="1">
    <source>
        <dbReference type="EMBL" id="MCE4536658.1"/>
    </source>
</evidence>
<organism evidence="1 2">
    <name type="scientific">Pelomonas caseinilytica</name>
    <dbReference type="NCBI Taxonomy" id="2906763"/>
    <lineage>
        <taxon>Bacteria</taxon>
        <taxon>Pseudomonadati</taxon>
        <taxon>Pseudomonadota</taxon>
        <taxon>Betaproteobacteria</taxon>
        <taxon>Burkholderiales</taxon>
        <taxon>Sphaerotilaceae</taxon>
        <taxon>Roseateles</taxon>
    </lineage>
</organism>
<sequence>MTAAAPRGQVRTRIWQEVAEPDNAFATQRALCHGYDVYGDMLGQARWVDMLYLLLRGEAPGAPAAQLLEALAVALANPGPRDAAVHAAMCAGVGGSTSASALIAALSVGAGRSGGAREVWAAMQLFQACGRSPAAWERALAAPAEERAGIWPQAEHPPGFDAHATGSCGIVRRTLAVLASLGDWPVLAWLQHSREPLEQAAGRGLSMAGVAAAALVDLGFTPEQGEMLHLLLRLPGAAAHALEQGALGHKAFPFFALDLQDDPGAPS</sequence>
<reference evidence="1 2" key="1">
    <citation type="submission" date="2021-12" db="EMBL/GenBank/DDBJ databases">
        <title>Genome seq of p7.</title>
        <authorList>
            <person name="Seo T."/>
        </authorList>
    </citation>
    <scope>NUCLEOTIDE SEQUENCE [LARGE SCALE GENOMIC DNA]</scope>
    <source>
        <strain evidence="1 2">P7</strain>
    </source>
</reference>
<proteinExistence type="predicted"/>
<dbReference type="GO" id="GO:0016829">
    <property type="term" value="F:lyase activity"/>
    <property type="evidence" value="ECO:0007669"/>
    <property type="project" value="UniProtKB-KW"/>
</dbReference>
<protein>
    <submittedName>
        <fullName evidence="1">Citryl-CoA lyase</fullName>
    </submittedName>
</protein>
<dbReference type="Proteomes" id="UP001201463">
    <property type="component" value="Unassembled WGS sequence"/>
</dbReference>
<name>A0ABS8XCK8_9BURK</name>
<comment type="caution">
    <text evidence="1">The sequence shown here is derived from an EMBL/GenBank/DDBJ whole genome shotgun (WGS) entry which is preliminary data.</text>
</comment>
<keyword evidence="1" id="KW-0456">Lyase</keyword>
<dbReference type="SUPFAM" id="SSF48256">
    <property type="entry name" value="Citrate synthase"/>
    <property type="match status" value="1"/>
</dbReference>